<feature type="compositionally biased region" description="Basic and acidic residues" evidence="2">
    <location>
        <begin position="284"/>
        <end position="293"/>
    </location>
</feature>
<dbReference type="Proteomes" id="UP000000448">
    <property type="component" value="Chromosome"/>
</dbReference>
<dbReference type="HOGENOM" id="CLU_064067_0_0_7"/>
<dbReference type="KEGG" id="nam:NAMH_1027"/>
<dbReference type="RefSeq" id="WP_015901997.1">
    <property type="nucleotide sequence ID" value="NC_012115.1"/>
</dbReference>
<protein>
    <recommendedName>
        <fullName evidence="5">YfdX protein</fullName>
    </recommendedName>
</protein>
<evidence type="ECO:0000313" key="3">
    <source>
        <dbReference type="EMBL" id="ACM92945.1"/>
    </source>
</evidence>
<gene>
    <name evidence="3" type="ordered locus">NAMH_1027</name>
</gene>
<dbReference type="OrthoDB" id="1233024at2"/>
<evidence type="ECO:0000256" key="2">
    <source>
        <dbReference type="SAM" id="MobiDB-lite"/>
    </source>
</evidence>
<name>B9L9X0_NAUPA</name>
<dbReference type="InterPro" id="IPR021236">
    <property type="entry name" value="Uncharacterised_YfdX"/>
</dbReference>
<dbReference type="EMBL" id="CP001279">
    <property type="protein sequence ID" value="ACM92945.1"/>
    <property type="molecule type" value="Genomic_DNA"/>
</dbReference>
<feature type="region of interest" description="Disordered" evidence="2">
    <location>
        <begin position="272"/>
        <end position="293"/>
    </location>
</feature>
<dbReference type="Pfam" id="PF10938">
    <property type="entry name" value="YfdX"/>
    <property type="match status" value="1"/>
</dbReference>
<reference evidence="3 4" key="1">
    <citation type="journal article" date="2009" name="PLoS Genet.">
        <title>Adaptations to submarine hydrothermal environments exemplified by the genome of Nautilia profundicola.</title>
        <authorList>
            <person name="Campbell B.J."/>
            <person name="Smith J.L."/>
            <person name="Hanson T.E."/>
            <person name="Klotz M.G."/>
            <person name="Stein L.Y."/>
            <person name="Lee C.K."/>
            <person name="Wu D."/>
            <person name="Robinson J.M."/>
            <person name="Khouri H.M."/>
            <person name="Eisen J.A."/>
            <person name="Cary S.C."/>
        </authorList>
    </citation>
    <scope>NUCLEOTIDE SEQUENCE [LARGE SCALE GENOMIC DNA]</scope>
    <source>
        <strain evidence="4">ATCC BAA-1463 / DSM 18972 / AmH</strain>
    </source>
</reference>
<evidence type="ECO:0000256" key="1">
    <source>
        <dbReference type="SAM" id="Coils"/>
    </source>
</evidence>
<proteinExistence type="predicted"/>
<feature type="coiled-coil region" evidence="1">
    <location>
        <begin position="198"/>
        <end position="254"/>
    </location>
</feature>
<dbReference type="eggNOG" id="ENOG502Z8FZ">
    <property type="taxonomic scope" value="Bacteria"/>
</dbReference>
<accession>B9L9X0</accession>
<keyword evidence="4" id="KW-1185">Reference proteome</keyword>
<evidence type="ECO:0008006" key="5">
    <source>
        <dbReference type="Google" id="ProtNLM"/>
    </source>
</evidence>
<dbReference type="AlphaFoldDB" id="B9L9X0"/>
<feature type="coiled-coil region" evidence="1">
    <location>
        <begin position="3"/>
        <end position="72"/>
    </location>
</feature>
<keyword evidence="1" id="KW-0175">Coiled coil</keyword>
<organism evidence="3 4">
    <name type="scientific">Nautilia profundicola (strain ATCC BAA-1463 / DSM 18972 / AmH)</name>
    <dbReference type="NCBI Taxonomy" id="598659"/>
    <lineage>
        <taxon>Bacteria</taxon>
        <taxon>Pseudomonadati</taxon>
        <taxon>Campylobacterota</taxon>
        <taxon>Epsilonproteobacteria</taxon>
        <taxon>Nautiliales</taxon>
        <taxon>Nautiliaceae</taxon>
        <taxon>Nautilia</taxon>
    </lineage>
</organism>
<evidence type="ECO:0000313" key="4">
    <source>
        <dbReference type="Proteomes" id="UP000000448"/>
    </source>
</evidence>
<sequence>MAEEKKVTENKEVTKNVEEAKENYVDERVKQITQEATDAINAVVKVVELLDKENKEEVLKQIEKVLGKLEVLVAKDPTLQAVPIGVREEVVDFPGTVEDVELAKTEVVALIKKGEVALARDIMLNLASELDIYITALPIGTYPVVIKAIIPLVEEGKFKEAKALIVEALETLIIEKVVIPLPILRAEKTIIKASEMTKDDDKANKEELSKLLEYAKEQLLLAQALGYGKIETDYKDLFEEIEKIENKLKGDEGTKGIFENLKTKLSSFMSGFNKAKAPTQMPQAEKEKDKKEN</sequence>